<reference evidence="1" key="1">
    <citation type="submission" date="2021-06" db="EMBL/GenBank/DDBJ databases">
        <authorList>
            <person name="Kallberg Y."/>
            <person name="Tangrot J."/>
            <person name="Rosling A."/>
        </authorList>
    </citation>
    <scope>NUCLEOTIDE SEQUENCE</scope>
    <source>
        <strain evidence="1">MT106</strain>
    </source>
</reference>
<protein>
    <submittedName>
        <fullName evidence="1">10943_t:CDS:1</fullName>
    </submittedName>
</protein>
<keyword evidence="2" id="KW-1185">Reference proteome</keyword>
<gene>
    <name evidence="1" type="ORF">AGERDE_LOCUS11529</name>
</gene>
<proteinExistence type="predicted"/>
<sequence length="79" mass="8970">MISKCSKELSFTAPGKGALPRKWMGCTTAKVQVDTLPQSQRIIFEEEKLKKQLAKHLSALSVNSTSMKEVWIYYHKVIT</sequence>
<organism evidence="1 2">
    <name type="scientific">Ambispora gerdemannii</name>
    <dbReference type="NCBI Taxonomy" id="144530"/>
    <lineage>
        <taxon>Eukaryota</taxon>
        <taxon>Fungi</taxon>
        <taxon>Fungi incertae sedis</taxon>
        <taxon>Mucoromycota</taxon>
        <taxon>Glomeromycotina</taxon>
        <taxon>Glomeromycetes</taxon>
        <taxon>Archaeosporales</taxon>
        <taxon>Ambisporaceae</taxon>
        <taxon>Ambispora</taxon>
    </lineage>
</organism>
<evidence type="ECO:0000313" key="1">
    <source>
        <dbReference type="EMBL" id="CAG8654211.1"/>
    </source>
</evidence>
<dbReference type="EMBL" id="CAJVPL010005065">
    <property type="protein sequence ID" value="CAG8654211.1"/>
    <property type="molecule type" value="Genomic_DNA"/>
</dbReference>
<evidence type="ECO:0000313" key="2">
    <source>
        <dbReference type="Proteomes" id="UP000789831"/>
    </source>
</evidence>
<comment type="caution">
    <text evidence="1">The sequence shown here is derived from an EMBL/GenBank/DDBJ whole genome shotgun (WGS) entry which is preliminary data.</text>
</comment>
<accession>A0A9N9H2Y3</accession>
<name>A0A9N9H2Y3_9GLOM</name>
<dbReference type="AlphaFoldDB" id="A0A9N9H2Y3"/>
<dbReference type="Proteomes" id="UP000789831">
    <property type="component" value="Unassembled WGS sequence"/>
</dbReference>